<keyword evidence="3 6" id="KW-0812">Transmembrane</keyword>
<accession>A0AA88UKL3</accession>
<reference evidence="8" key="1">
    <citation type="submission" date="2022-12" db="EMBL/GenBank/DDBJ databases">
        <title>Draft genome assemblies for two species of Escallonia (Escalloniales).</title>
        <authorList>
            <person name="Chanderbali A."/>
            <person name="Dervinis C."/>
            <person name="Anghel I."/>
            <person name="Soltis D."/>
            <person name="Soltis P."/>
            <person name="Zapata F."/>
        </authorList>
    </citation>
    <scope>NUCLEOTIDE SEQUENCE</scope>
    <source>
        <strain evidence="8">UCBG92.1500</strain>
        <tissue evidence="8">Leaf</tissue>
    </source>
</reference>
<organism evidence="8 9">
    <name type="scientific">Escallonia rubra</name>
    <dbReference type="NCBI Taxonomy" id="112253"/>
    <lineage>
        <taxon>Eukaryota</taxon>
        <taxon>Viridiplantae</taxon>
        <taxon>Streptophyta</taxon>
        <taxon>Embryophyta</taxon>
        <taxon>Tracheophyta</taxon>
        <taxon>Spermatophyta</taxon>
        <taxon>Magnoliopsida</taxon>
        <taxon>eudicotyledons</taxon>
        <taxon>Gunneridae</taxon>
        <taxon>Pentapetalae</taxon>
        <taxon>asterids</taxon>
        <taxon>campanulids</taxon>
        <taxon>Escalloniales</taxon>
        <taxon>Escalloniaceae</taxon>
        <taxon>Escallonia</taxon>
    </lineage>
</organism>
<evidence type="ECO:0000259" key="7">
    <source>
        <dbReference type="Pfam" id="PF13515"/>
    </source>
</evidence>
<dbReference type="Proteomes" id="UP001187471">
    <property type="component" value="Unassembled WGS sequence"/>
</dbReference>
<evidence type="ECO:0000313" key="8">
    <source>
        <dbReference type="EMBL" id="KAK2985003.1"/>
    </source>
</evidence>
<keyword evidence="4 6" id="KW-1133">Transmembrane helix</keyword>
<feature type="transmembrane region" description="Helical" evidence="6">
    <location>
        <begin position="157"/>
        <end position="178"/>
    </location>
</feature>
<name>A0AA88UKL3_9ASTE</name>
<feature type="domain" description="Integral membrane bound transporter" evidence="7">
    <location>
        <begin position="408"/>
        <end position="536"/>
    </location>
</feature>
<gene>
    <name evidence="8" type="ORF">RJ640_015598</name>
</gene>
<comment type="subcellular location">
    <subcellularLocation>
        <location evidence="1">Cell membrane</location>
        <topology evidence="1">Multi-pass membrane protein</topology>
    </subcellularLocation>
</comment>
<evidence type="ECO:0000256" key="4">
    <source>
        <dbReference type="ARBA" id="ARBA00022989"/>
    </source>
</evidence>
<proteinExistence type="predicted"/>
<keyword evidence="5 6" id="KW-0472">Membrane</keyword>
<evidence type="ECO:0000256" key="6">
    <source>
        <dbReference type="SAM" id="Phobius"/>
    </source>
</evidence>
<sequence>MPTLPHQSSRARAIWLSCLASAFRTALACAIVACTTLYGPAALRRQVAFPAFSYVTVVLMVTNATLGDALRGCWHALYATLLGVCPAILSLWAIGPARFTKTTTALAVALSAFVVVLPEHTHLLSKRIALGQVVIVYVLAFINGVKTEAVMHPIHVAASTALGVVACVLALLLPYPCLASSEVKQNSKLFAENASGRLKLFVKAFCAEDNTSAQALISQAKSLAVSGTKHLQSMKCKQEGMQWERFPVKILKPNFLNPGERLPGLETPLRGMEVALSSSSLFPVRITVDPELKNGIIRLEEHINQTLDQFKTCIPFNLATVPESNVENVMNSLQSLQTIPPTQKDLPPFFFLFCLKLLQNSLSMTRSSSESRKQNGCSFKGNWSNIVMSMINRSRLMPAFRCSLSLGLAVLFGLIYSKENGYWSGLPVAISLASAREATFKVANVKFQGTVLGTVYGVLGCFVFKRFVKLRFIALLPWFIFTSHLQRSRMYGQAGAVSSVIGAVLILGRQNFGPPSDFAIARIVETFIGLSCSIIVDILLQPARASNLAKVQLSKSLGALHESIGAISLAGSRMKESQEKLKVHVNELRKFIAEAEIEPNFWFLPFHSSCYLKLLGSLSKMGDFLLYGTHAVGFLKQESQKVADTIRDDAVNKVDGDLEHFKKMMCSTIKCLEEVTSIKSLKALEKEIQMNNISYDLELQKLPVPAMLRSSGSDETEIEKMTTSYLQNSSEVLEQINADEGEEEVKSTLVLGLGALAFCMTSLVRETREIEKGIRELMQWENPTCNVNLYEISCKLHAL</sequence>
<evidence type="ECO:0000313" key="9">
    <source>
        <dbReference type="Proteomes" id="UP001187471"/>
    </source>
</evidence>
<comment type="caution">
    <text evidence="8">The sequence shown here is derived from an EMBL/GenBank/DDBJ whole genome shotgun (WGS) entry which is preliminary data.</text>
</comment>
<feature type="transmembrane region" description="Helical" evidence="6">
    <location>
        <begin position="73"/>
        <end position="93"/>
    </location>
</feature>
<evidence type="ECO:0000256" key="2">
    <source>
        <dbReference type="ARBA" id="ARBA00022475"/>
    </source>
</evidence>
<dbReference type="EMBL" id="JAVXUO010001196">
    <property type="protein sequence ID" value="KAK2985003.1"/>
    <property type="molecule type" value="Genomic_DNA"/>
</dbReference>
<protein>
    <recommendedName>
        <fullName evidence="7">Integral membrane bound transporter domain-containing protein</fullName>
    </recommendedName>
</protein>
<feature type="transmembrane region" description="Helical" evidence="6">
    <location>
        <begin position="129"/>
        <end position="145"/>
    </location>
</feature>
<keyword evidence="2" id="KW-1003">Cell membrane</keyword>
<evidence type="ECO:0000256" key="1">
    <source>
        <dbReference type="ARBA" id="ARBA00004651"/>
    </source>
</evidence>
<keyword evidence="9" id="KW-1185">Reference proteome</keyword>
<dbReference type="AlphaFoldDB" id="A0AA88UKL3"/>
<dbReference type="PANTHER" id="PTHR30509:SF9">
    <property type="entry name" value="MULTIDRUG RESISTANCE PROTEIN MDTO"/>
    <property type="match status" value="1"/>
</dbReference>
<dbReference type="PANTHER" id="PTHR30509">
    <property type="entry name" value="P-HYDROXYBENZOIC ACID EFFLUX PUMP SUBUNIT-RELATED"/>
    <property type="match status" value="1"/>
</dbReference>
<evidence type="ECO:0000256" key="5">
    <source>
        <dbReference type="ARBA" id="ARBA00023136"/>
    </source>
</evidence>
<feature type="transmembrane region" description="Helical" evidence="6">
    <location>
        <begin position="46"/>
        <end position="66"/>
    </location>
</feature>
<evidence type="ECO:0000256" key="3">
    <source>
        <dbReference type="ARBA" id="ARBA00022692"/>
    </source>
</evidence>
<dbReference type="InterPro" id="IPR049453">
    <property type="entry name" value="Memb_transporter_dom"/>
</dbReference>
<dbReference type="Pfam" id="PF13515">
    <property type="entry name" value="FUSC_2"/>
    <property type="match status" value="1"/>
</dbReference>
<dbReference type="GO" id="GO:0005886">
    <property type="term" value="C:plasma membrane"/>
    <property type="evidence" value="ECO:0007669"/>
    <property type="project" value="UniProtKB-SubCell"/>
</dbReference>